<accession>A0A0A9XPI1</accession>
<dbReference type="AlphaFoldDB" id="A0A0A9XPI1"/>
<reference evidence="1" key="1">
    <citation type="journal article" date="2014" name="PLoS ONE">
        <title>Transcriptome-Based Identification of ABC Transporters in the Western Tarnished Plant Bug Lygus hesperus.</title>
        <authorList>
            <person name="Hull J.J."/>
            <person name="Chaney K."/>
            <person name="Geib S.M."/>
            <person name="Fabrick J.A."/>
            <person name="Brent C.S."/>
            <person name="Walsh D."/>
            <person name="Lavine L.C."/>
        </authorList>
    </citation>
    <scope>NUCLEOTIDE SEQUENCE</scope>
</reference>
<proteinExistence type="predicted"/>
<feature type="non-terminal residue" evidence="1">
    <location>
        <position position="1"/>
    </location>
</feature>
<reference evidence="1" key="2">
    <citation type="submission" date="2014-07" db="EMBL/GenBank/DDBJ databases">
        <authorList>
            <person name="Hull J."/>
        </authorList>
    </citation>
    <scope>NUCLEOTIDE SEQUENCE</scope>
</reference>
<protein>
    <submittedName>
        <fullName evidence="1">TBC1 domain family member 30</fullName>
    </submittedName>
</protein>
<dbReference type="EMBL" id="GBHO01022063">
    <property type="protein sequence ID" value="JAG21541.1"/>
    <property type="molecule type" value="Transcribed_RNA"/>
</dbReference>
<feature type="non-terminal residue" evidence="1">
    <location>
        <position position="211"/>
    </location>
</feature>
<name>A0A0A9XPI1_LYGHE</name>
<sequence>RDSAILAGKPNIHIVDRQRQSPLESTEYCQFFSTSKDDADSEADDTGITNAKSLRKCLQTTDKMRENPVGAMEGHPYGKIDDVEFYDTETRYYERLQTSLCAKPDSVTSSRIDVISGIDCSSHRGENIVSFYELTGGAEQEDDEYSKMYEKVLETSLMEKEPDEGVFNADVETPAIVALQDEYNDDDAIVGNIKSARDSEYNIKNLEVHVG</sequence>
<organism evidence="1">
    <name type="scientific">Lygus hesperus</name>
    <name type="common">Western plant bug</name>
    <dbReference type="NCBI Taxonomy" id="30085"/>
    <lineage>
        <taxon>Eukaryota</taxon>
        <taxon>Metazoa</taxon>
        <taxon>Ecdysozoa</taxon>
        <taxon>Arthropoda</taxon>
        <taxon>Hexapoda</taxon>
        <taxon>Insecta</taxon>
        <taxon>Pterygota</taxon>
        <taxon>Neoptera</taxon>
        <taxon>Paraneoptera</taxon>
        <taxon>Hemiptera</taxon>
        <taxon>Heteroptera</taxon>
        <taxon>Panheteroptera</taxon>
        <taxon>Cimicomorpha</taxon>
        <taxon>Miridae</taxon>
        <taxon>Mirini</taxon>
        <taxon>Lygus</taxon>
    </lineage>
</organism>
<evidence type="ECO:0000313" key="1">
    <source>
        <dbReference type="EMBL" id="JAG21541.1"/>
    </source>
</evidence>
<gene>
    <name evidence="1" type="primary">Tbc1d30</name>
    <name evidence="1" type="ORF">CM83_9665</name>
</gene>